<feature type="region of interest" description="Disordered" evidence="1">
    <location>
        <begin position="1"/>
        <end position="20"/>
    </location>
</feature>
<accession>A0AAV6IJM0</accession>
<sequence>MLRSRFKLMQPKLRPHASKQEDRIFCGERDATLRPQHQTSRPRTMTLFELAARTPSQTLWSN</sequence>
<keyword evidence="3" id="KW-1185">Reference proteome</keyword>
<dbReference type="AlphaFoldDB" id="A0AAV6IJM0"/>
<dbReference type="EMBL" id="JACTNZ010000010">
    <property type="protein sequence ID" value="KAG5528837.1"/>
    <property type="molecule type" value="Genomic_DNA"/>
</dbReference>
<evidence type="ECO:0000313" key="3">
    <source>
        <dbReference type="Proteomes" id="UP000823749"/>
    </source>
</evidence>
<evidence type="ECO:0000313" key="2">
    <source>
        <dbReference type="EMBL" id="KAG5528837.1"/>
    </source>
</evidence>
<name>A0AAV6IJM0_9ERIC</name>
<reference evidence="2" key="1">
    <citation type="submission" date="2020-08" db="EMBL/GenBank/DDBJ databases">
        <title>Plant Genome Project.</title>
        <authorList>
            <person name="Zhang R.-G."/>
        </authorList>
    </citation>
    <scope>NUCLEOTIDE SEQUENCE</scope>
    <source>
        <strain evidence="2">WSP0</strain>
        <tissue evidence="2">Leaf</tissue>
    </source>
</reference>
<protein>
    <submittedName>
        <fullName evidence="2">Uncharacterized protein</fullName>
    </submittedName>
</protein>
<evidence type="ECO:0000256" key="1">
    <source>
        <dbReference type="SAM" id="MobiDB-lite"/>
    </source>
</evidence>
<proteinExistence type="predicted"/>
<organism evidence="2 3">
    <name type="scientific">Rhododendron griersonianum</name>
    <dbReference type="NCBI Taxonomy" id="479676"/>
    <lineage>
        <taxon>Eukaryota</taxon>
        <taxon>Viridiplantae</taxon>
        <taxon>Streptophyta</taxon>
        <taxon>Embryophyta</taxon>
        <taxon>Tracheophyta</taxon>
        <taxon>Spermatophyta</taxon>
        <taxon>Magnoliopsida</taxon>
        <taxon>eudicotyledons</taxon>
        <taxon>Gunneridae</taxon>
        <taxon>Pentapetalae</taxon>
        <taxon>asterids</taxon>
        <taxon>Ericales</taxon>
        <taxon>Ericaceae</taxon>
        <taxon>Ericoideae</taxon>
        <taxon>Rhodoreae</taxon>
        <taxon>Rhododendron</taxon>
    </lineage>
</organism>
<comment type="caution">
    <text evidence="2">The sequence shown here is derived from an EMBL/GenBank/DDBJ whole genome shotgun (WGS) entry which is preliminary data.</text>
</comment>
<gene>
    <name evidence="2" type="ORF">RHGRI_029485</name>
</gene>
<dbReference type="Proteomes" id="UP000823749">
    <property type="component" value="Chromosome 10"/>
</dbReference>